<feature type="non-terminal residue" evidence="1">
    <location>
        <position position="537"/>
    </location>
</feature>
<gene>
    <name evidence="1" type="primary">ATRX</name>
    <name evidence="1" type="ORF">GBF38_019438</name>
</gene>
<reference evidence="1" key="1">
    <citation type="submission" date="2020-04" db="EMBL/GenBank/DDBJ databases">
        <title>A chromosome-scale assembly and high-density genetic map of the yellow drum (Nibea albiflora) genome.</title>
        <authorList>
            <person name="Xu D."/>
            <person name="Zhang W."/>
            <person name="Chen R."/>
            <person name="Tan P."/>
            <person name="Wang L."/>
            <person name="Song H."/>
            <person name="Tian L."/>
            <person name="Zhu Q."/>
            <person name="Wang B."/>
        </authorList>
    </citation>
    <scope>NUCLEOTIDE SEQUENCE</scope>
    <source>
        <strain evidence="1">ZJHYS-2018</strain>
    </source>
</reference>
<evidence type="ECO:0000313" key="1">
    <source>
        <dbReference type="EMBL" id="KAG8008322.1"/>
    </source>
</evidence>
<name>A0ACB7F2D0_NIBAL</name>
<organism evidence="1 2">
    <name type="scientific">Nibea albiflora</name>
    <name type="common">Yellow drum</name>
    <name type="synonym">Corvina albiflora</name>
    <dbReference type="NCBI Taxonomy" id="240163"/>
    <lineage>
        <taxon>Eukaryota</taxon>
        <taxon>Metazoa</taxon>
        <taxon>Chordata</taxon>
        <taxon>Craniata</taxon>
        <taxon>Vertebrata</taxon>
        <taxon>Euteleostomi</taxon>
        <taxon>Actinopterygii</taxon>
        <taxon>Neopterygii</taxon>
        <taxon>Teleostei</taxon>
        <taxon>Neoteleostei</taxon>
        <taxon>Acanthomorphata</taxon>
        <taxon>Eupercaria</taxon>
        <taxon>Sciaenidae</taxon>
        <taxon>Nibea</taxon>
    </lineage>
</organism>
<feature type="non-terminal residue" evidence="1">
    <location>
        <position position="1"/>
    </location>
</feature>
<accession>A0ACB7F2D0</accession>
<sequence length="537" mass="60661">STPTNKLNVLVNKLHEYLAHSTVEDSNDTPTLEDADGTALVRPEPVDNGRDDFRGPEFRSRKPGVLRKEFSRRRGGEHMEIVSCTACGRQVNHFQRDSFYRHPVLKVLICKSCYKYYLSDDISKDGDGMDEQCRWCAEGGNLICCDFCSNAFCKKCILRNLGRKELSGILESKWYCYVCSPEPLFDLVMACDNVLENMGHWHQQRRKNRVEPEKSELDYDMLPHLPQNVPLDKWDHTGMDGNVVFNYSTLQTSKELTKKAKHLVDSTNILTRTFINFIHSVTAKKQTPGVRNLYLRSFLSVIKGLRKSLSAFEDSVKEEFSDLNVLNCWENFLCDDFDTQPVTEADLELDISDETCLSELQKLATEHLVDDDSDSKGYADVRNARNCPEEDVDSDSHEARQRVQKIGLKLCESGVNMTKKLVVKLTPVPMEQEPSSDASKRVEDTHMKDKKSKGKDVSEDEETGVIGAKADSKLSNDNSGTSVHLEEEQGKRRSPRVKTTPLRRPSDVKAKPSLSAGDTDSDSDPEETSSTVPTKKT</sequence>
<keyword evidence="2" id="KW-1185">Reference proteome</keyword>
<protein>
    <submittedName>
        <fullName evidence="1">Transcriptional regulator ATRX</fullName>
    </submittedName>
</protein>
<dbReference type="Proteomes" id="UP000805704">
    <property type="component" value="Chromosome 19"/>
</dbReference>
<evidence type="ECO:0000313" key="2">
    <source>
        <dbReference type="Proteomes" id="UP000805704"/>
    </source>
</evidence>
<comment type="caution">
    <text evidence="1">The sequence shown here is derived from an EMBL/GenBank/DDBJ whole genome shotgun (WGS) entry which is preliminary data.</text>
</comment>
<proteinExistence type="predicted"/>
<dbReference type="EMBL" id="CM024807">
    <property type="protein sequence ID" value="KAG8008322.1"/>
    <property type="molecule type" value="Genomic_DNA"/>
</dbReference>